<evidence type="ECO:0000259" key="3">
    <source>
        <dbReference type="PROSITE" id="PS50108"/>
    </source>
</evidence>
<feature type="region of interest" description="Disordered" evidence="2">
    <location>
        <begin position="753"/>
        <end position="772"/>
    </location>
</feature>
<feature type="compositionally biased region" description="Polar residues" evidence="2">
    <location>
        <begin position="130"/>
        <end position="148"/>
    </location>
</feature>
<evidence type="ECO:0000313" key="5">
    <source>
        <dbReference type="EMBL" id="GAQ78111.1"/>
    </source>
</evidence>
<dbReference type="SMART" id="SM00285">
    <property type="entry name" value="PBD"/>
    <property type="match status" value="1"/>
</dbReference>
<feature type="compositionally biased region" description="Basic and acidic residues" evidence="2">
    <location>
        <begin position="187"/>
        <end position="197"/>
    </location>
</feature>
<dbReference type="Proteomes" id="UP000054558">
    <property type="component" value="Unassembled WGS sequence"/>
</dbReference>
<organism evidence="5 6">
    <name type="scientific">Klebsormidium nitens</name>
    <name type="common">Green alga</name>
    <name type="synonym">Ulothrix nitens</name>
    <dbReference type="NCBI Taxonomy" id="105231"/>
    <lineage>
        <taxon>Eukaryota</taxon>
        <taxon>Viridiplantae</taxon>
        <taxon>Streptophyta</taxon>
        <taxon>Klebsormidiophyceae</taxon>
        <taxon>Klebsormidiales</taxon>
        <taxon>Klebsormidiaceae</taxon>
        <taxon>Klebsormidium</taxon>
    </lineage>
</organism>
<dbReference type="EMBL" id="DF236957">
    <property type="protein sequence ID" value="GAQ78111.1"/>
    <property type="molecule type" value="Genomic_DNA"/>
</dbReference>
<keyword evidence="1" id="KW-0343">GTPase activation</keyword>
<dbReference type="Gene3D" id="1.10.555.10">
    <property type="entry name" value="Rho GTPase activation protein"/>
    <property type="match status" value="1"/>
</dbReference>
<proteinExistence type="predicted"/>
<feature type="region of interest" description="Disordered" evidence="2">
    <location>
        <begin position="525"/>
        <end position="552"/>
    </location>
</feature>
<dbReference type="InterPro" id="IPR000095">
    <property type="entry name" value="CRIB_dom"/>
</dbReference>
<dbReference type="SMART" id="SM00324">
    <property type="entry name" value="RhoGAP"/>
    <property type="match status" value="1"/>
</dbReference>
<gene>
    <name evidence="5" type="ORF">KFL_000080150</name>
</gene>
<dbReference type="PROSITE" id="PS50108">
    <property type="entry name" value="CRIB"/>
    <property type="match status" value="1"/>
</dbReference>
<feature type="compositionally biased region" description="Basic and acidic residues" evidence="2">
    <location>
        <begin position="525"/>
        <end position="539"/>
    </location>
</feature>
<protein>
    <submittedName>
        <fullName evidence="5">Rho GTPase activating protein with PAK-box/P21-Rho-binding domain</fullName>
    </submittedName>
</protein>
<reference evidence="5 6" key="1">
    <citation type="journal article" date="2014" name="Nat. Commun.">
        <title>Klebsormidium flaccidum genome reveals primary factors for plant terrestrial adaptation.</title>
        <authorList>
            <person name="Hori K."/>
            <person name="Maruyama F."/>
            <person name="Fujisawa T."/>
            <person name="Togashi T."/>
            <person name="Yamamoto N."/>
            <person name="Seo M."/>
            <person name="Sato S."/>
            <person name="Yamada T."/>
            <person name="Mori H."/>
            <person name="Tajima N."/>
            <person name="Moriyama T."/>
            <person name="Ikeuchi M."/>
            <person name="Watanabe M."/>
            <person name="Wada H."/>
            <person name="Kobayashi K."/>
            <person name="Saito M."/>
            <person name="Masuda T."/>
            <person name="Sasaki-Sekimoto Y."/>
            <person name="Mashiguchi K."/>
            <person name="Awai K."/>
            <person name="Shimojima M."/>
            <person name="Masuda S."/>
            <person name="Iwai M."/>
            <person name="Nobusawa T."/>
            <person name="Narise T."/>
            <person name="Kondo S."/>
            <person name="Saito H."/>
            <person name="Sato R."/>
            <person name="Murakawa M."/>
            <person name="Ihara Y."/>
            <person name="Oshima-Yamada Y."/>
            <person name="Ohtaka K."/>
            <person name="Satoh M."/>
            <person name="Sonobe K."/>
            <person name="Ishii M."/>
            <person name="Ohtani R."/>
            <person name="Kanamori-Sato M."/>
            <person name="Honoki R."/>
            <person name="Miyazaki D."/>
            <person name="Mochizuki H."/>
            <person name="Umetsu J."/>
            <person name="Higashi K."/>
            <person name="Shibata D."/>
            <person name="Kamiya Y."/>
            <person name="Sato N."/>
            <person name="Nakamura Y."/>
            <person name="Tabata S."/>
            <person name="Ida S."/>
            <person name="Kurokawa K."/>
            <person name="Ohta H."/>
        </authorList>
    </citation>
    <scope>NUCLEOTIDE SEQUENCE [LARGE SCALE GENOMIC DNA]</scope>
    <source>
        <strain evidence="5 6">NIES-2285</strain>
    </source>
</reference>
<dbReference type="GO" id="GO:0005096">
    <property type="term" value="F:GTPase activator activity"/>
    <property type="evidence" value="ECO:0007669"/>
    <property type="project" value="UniProtKB-KW"/>
</dbReference>
<sequence>MAVDASRAPMELPSRNWDGREHMIESLAKLEGKAGDPFNLARQPLMHQPQKRGLYADVESPRSVVNVLMSPGLESASPAAVVRTEDAPEWSRGSHSVSPGSVGPLGEVSADESSKTTGAAGAGSLPPDLSGQQLAVDSNQTQVVSHFGSSGREAQGSGGTPQKAADRDGNPSNRSGGSLGGAAGGDRNNDDGARKNQDGVPGASEQTELARQRELAFEGNQQRPEPRKEAPVKQDFFTKIKLAMCASAQPIESDMEDRREFRIGWPTNVKHLVHVSFDRFRGFVGLPEEMGADQKNAPGASLSVFGVKPESLQVTWDRNHKHCVPTVLFQLHERLLQENGLRVEGVFRIAAESEEEEYIRSKLNKGEEPPHTEVHVLAGLIKAWFRELPTGVLDTLTPEQVAAAQKESEVVALVKQLPDTNYALLDWAVDLMADVVEQQSYNKMNARNIAMVFAPNMTQVMDPLKALMHAVKVMNLLKVLIEKRLRERRQAAAEEAARVEREMLRLAEEEEARIRAEEEAVERALKEREERDAAVRAEQEASLASAGEGVNAHEEGVHADEEMEMRSSALVDGTASWQSLAASVAALLAGGGAQAADRAAGRADAGDSEDEFFESSDSIKAPAGAADVRSPEESALGAGSAEADAPVQTAGADVAQEAVRLDEEEKAEGGDVATGEVLATAEVRVEGGEEVDDVATEEGVAEAMSLPVTRSELLVLVGELEKKDELLPVPEEENSAEPAVVREKVDIALESDDVPEDEEILPAREPQREAEVVEMSNAAKYYKQT</sequence>
<feature type="compositionally biased region" description="Low complexity" evidence="2">
    <location>
        <begin position="91"/>
        <end position="108"/>
    </location>
</feature>
<dbReference type="Gene3D" id="3.90.810.10">
    <property type="entry name" value="CRIB domain"/>
    <property type="match status" value="1"/>
</dbReference>
<feature type="compositionally biased region" description="Low complexity" evidence="2">
    <location>
        <begin position="633"/>
        <end position="646"/>
    </location>
</feature>
<accession>A0A1Y1HM85</accession>
<dbReference type="PANTHER" id="PTHR23177:SF35">
    <property type="entry name" value="RHO GTPASE-ACTIVATING PROTEIN GACA"/>
    <property type="match status" value="1"/>
</dbReference>
<dbReference type="InterPro" id="IPR036936">
    <property type="entry name" value="CRIB_dom_sf"/>
</dbReference>
<feature type="domain" description="CRIB" evidence="3">
    <location>
        <begin position="263"/>
        <end position="276"/>
    </location>
</feature>
<feature type="region of interest" description="Disordered" evidence="2">
    <location>
        <begin position="72"/>
        <end position="210"/>
    </location>
</feature>
<feature type="region of interest" description="Disordered" evidence="2">
    <location>
        <begin position="599"/>
        <end position="654"/>
    </location>
</feature>
<dbReference type="PROSITE" id="PS50238">
    <property type="entry name" value="RHOGAP"/>
    <property type="match status" value="1"/>
</dbReference>
<evidence type="ECO:0000256" key="2">
    <source>
        <dbReference type="SAM" id="MobiDB-lite"/>
    </source>
</evidence>
<dbReference type="Pfam" id="PF00786">
    <property type="entry name" value="PBD"/>
    <property type="match status" value="1"/>
</dbReference>
<feature type="compositionally biased region" description="Basic and acidic residues" evidence="2">
    <location>
        <begin position="761"/>
        <end position="771"/>
    </location>
</feature>
<dbReference type="AlphaFoldDB" id="A0A1Y1HM85"/>
<evidence type="ECO:0000256" key="1">
    <source>
        <dbReference type="ARBA" id="ARBA00022468"/>
    </source>
</evidence>
<dbReference type="InterPro" id="IPR000198">
    <property type="entry name" value="RhoGAP_dom"/>
</dbReference>
<dbReference type="OrthoDB" id="185175at2759"/>
<dbReference type="InterPro" id="IPR044785">
    <property type="entry name" value="RopGAP1-5"/>
</dbReference>
<evidence type="ECO:0000259" key="4">
    <source>
        <dbReference type="PROSITE" id="PS50238"/>
    </source>
</evidence>
<dbReference type="CDD" id="cd00159">
    <property type="entry name" value="RhoGAP"/>
    <property type="match status" value="1"/>
</dbReference>
<dbReference type="STRING" id="105231.A0A1Y1HM85"/>
<dbReference type="InterPro" id="IPR008936">
    <property type="entry name" value="Rho_GTPase_activation_prot"/>
</dbReference>
<dbReference type="GO" id="GO:0007165">
    <property type="term" value="P:signal transduction"/>
    <property type="evidence" value="ECO:0007669"/>
    <property type="project" value="InterPro"/>
</dbReference>
<dbReference type="Pfam" id="PF00620">
    <property type="entry name" value="RhoGAP"/>
    <property type="match status" value="1"/>
</dbReference>
<evidence type="ECO:0000313" key="6">
    <source>
        <dbReference type="Proteomes" id="UP000054558"/>
    </source>
</evidence>
<dbReference type="PANTHER" id="PTHR23177">
    <property type="entry name" value="MKIAA1688 PROTEIN"/>
    <property type="match status" value="1"/>
</dbReference>
<keyword evidence="6" id="KW-1185">Reference proteome</keyword>
<feature type="domain" description="Rho-GAP" evidence="4">
    <location>
        <begin position="310"/>
        <end position="488"/>
    </location>
</feature>
<name>A0A1Y1HM85_KLENI</name>
<dbReference type="SUPFAM" id="SSF48350">
    <property type="entry name" value="GTPase activation domain, GAP"/>
    <property type="match status" value="1"/>
</dbReference>